<dbReference type="AlphaFoldDB" id="A0AAV5HYM1"/>
<name>A0AAV5HYM1_9ROSI</name>
<organism evidence="1 2">
    <name type="scientific">Rubroshorea leprosula</name>
    <dbReference type="NCBI Taxonomy" id="152421"/>
    <lineage>
        <taxon>Eukaryota</taxon>
        <taxon>Viridiplantae</taxon>
        <taxon>Streptophyta</taxon>
        <taxon>Embryophyta</taxon>
        <taxon>Tracheophyta</taxon>
        <taxon>Spermatophyta</taxon>
        <taxon>Magnoliopsida</taxon>
        <taxon>eudicotyledons</taxon>
        <taxon>Gunneridae</taxon>
        <taxon>Pentapetalae</taxon>
        <taxon>rosids</taxon>
        <taxon>malvids</taxon>
        <taxon>Malvales</taxon>
        <taxon>Dipterocarpaceae</taxon>
        <taxon>Rubroshorea</taxon>
    </lineage>
</organism>
<comment type="caution">
    <text evidence="1">The sequence shown here is derived from an EMBL/GenBank/DDBJ whole genome shotgun (WGS) entry which is preliminary data.</text>
</comment>
<keyword evidence="2" id="KW-1185">Reference proteome</keyword>
<evidence type="ECO:0000313" key="1">
    <source>
        <dbReference type="EMBL" id="GKU93888.1"/>
    </source>
</evidence>
<reference evidence="1 2" key="1">
    <citation type="journal article" date="2021" name="Commun. Biol.">
        <title>The genome of Shorea leprosula (Dipterocarpaceae) highlights the ecological relevance of drought in aseasonal tropical rainforests.</title>
        <authorList>
            <person name="Ng K.K.S."/>
            <person name="Kobayashi M.J."/>
            <person name="Fawcett J.A."/>
            <person name="Hatakeyama M."/>
            <person name="Paape T."/>
            <person name="Ng C.H."/>
            <person name="Ang C.C."/>
            <person name="Tnah L.H."/>
            <person name="Lee C.T."/>
            <person name="Nishiyama T."/>
            <person name="Sese J."/>
            <person name="O'Brien M.J."/>
            <person name="Copetti D."/>
            <person name="Mohd Noor M.I."/>
            <person name="Ong R.C."/>
            <person name="Putra M."/>
            <person name="Sireger I.Z."/>
            <person name="Indrioko S."/>
            <person name="Kosugi Y."/>
            <person name="Izuno A."/>
            <person name="Isagi Y."/>
            <person name="Lee S.L."/>
            <person name="Shimizu K.K."/>
        </authorList>
    </citation>
    <scope>NUCLEOTIDE SEQUENCE [LARGE SCALE GENOMIC DNA]</scope>
    <source>
        <strain evidence="1">214</strain>
    </source>
</reference>
<protein>
    <submittedName>
        <fullName evidence="1">Uncharacterized protein</fullName>
    </submittedName>
</protein>
<dbReference type="Proteomes" id="UP001054252">
    <property type="component" value="Unassembled WGS sequence"/>
</dbReference>
<gene>
    <name evidence="1" type="ORF">SLEP1_g7446</name>
</gene>
<sequence>MSSWMGAYDPTMHMQANDVDSGAVKAEEAGCDRLVRLVADSGRGPGMAMGNGIAACLCVFGL</sequence>
<dbReference type="EMBL" id="BPVZ01000007">
    <property type="protein sequence ID" value="GKU93888.1"/>
    <property type="molecule type" value="Genomic_DNA"/>
</dbReference>
<evidence type="ECO:0000313" key="2">
    <source>
        <dbReference type="Proteomes" id="UP001054252"/>
    </source>
</evidence>
<proteinExistence type="predicted"/>
<accession>A0AAV5HYM1</accession>